<evidence type="ECO:0000313" key="3">
    <source>
        <dbReference type="Proteomes" id="UP000824109"/>
    </source>
</evidence>
<gene>
    <name evidence="2" type="ORF">IAA61_02815</name>
</gene>
<reference evidence="2" key="2">
    <citation type="journal article" date="2021" name="PeerJ">
        <title>Extensive microbial diversity within the chicken gut microbiome revealed by metagenomics and culture.</title>
        <authorList>
            <person name="Gilroy R."/>
            <person name="Ravi A."/>
            <person name="Getino M."/>
            <person name="Pursley I."/>
            <person name="Horton D.L."/>
            <person name="Alikhan N.F."/>
            <person name="Baker D."/>
            <person name="Gharbi K."/>
            <person name="Hall N."/>
            <person name="Watson M."/>
            <person name="Adriaenssens E.M."/>
            <person name="Foster-Nyarko E."/>
            <person name="Jarju S."/>
            <person name="Secka A."/>
            <person name="Antonio M."/>
            <person name="Oren A."/>
            <person name="Chaudhuri R.R."/>
            <person name="La Ragione R."/>
            <person name="Hildebrand F."/>
            <person name="Pallen M.J."/>
        </authorList>
    </citation>
    <scope>NUCLEOTIDE SEQUENCE</scope>
    <source>
        <strain evidence="2">USAMLcec3-3695</strain>
    </source>
</reference>
<feature type="domain" description="VWFA" evidence="1">
    <location>
        <begin position="7"/>
        <end position="189"/>
    </location>
</feature>
<accession>A0A9D1MAQ3</accession>
<dbReference type="InterPro" id="IPR036465">
    <property type="entry name" value="vWFA_dom_sf"/>
</dbReference>
<evidence type="ECO:0000313" key="2">
    <source>
        <dbReference type="EMBL" id="HIU56729.1"/>
    </source>
</evidence>
<evidence type="ECO:0000259" key="1">
    <source>
        <dbReference type="PROSITE" id="PS50234"/>
    </source>
</evidence>
<dbReference type="SUPFAM" id="SSF53300">
    <property type="entry name" value="vWA-like"/>
    <property type="match status" value="1"/>
</dbReference>
<name>A0A9D1MAQ3_9FIRM</name>
<organism evidence="2 3">
    <name type="scientific">Candidatus Ornithomonoglobus merdipullorum</name>
    <dbReference type="NCBI Taxonomy" id="2840895"/>
    <lineage>
        <taxon>Bacteria</taxon>
        <taxon>Bacillati</taxon>
        <taxon>Bacillota</taxon>
        <taxon>Clostridia</taxon>
        <taxon>Candidatus Ornithomonoglobus</taxon>
    </lineage>
</organism>
<reference evidence="2" key="1">
    <citation type="submission" date="2020-10" db="EMBL/GenBank/DDBJ databases">
        <authorList>
            <person name="Gilroy R."/>
        </authorList>
    </citation>
    <scope>NUCLEOTIDE SEQUENCE</scope>
    <source>
        <strain evidence="2">USAMLcec3-3695</strain>
    </source>
</reference>
<dbReference type="PROSITE" id="PS50234">
    <property type="entry name" value="VWFA"/>
    <property type="match status" value="1"/>
</dbReference>
<sequence>MKKDLTEIVFILDRSGSMSGLEADTIGGFNSMIMKQRHERGEALVTTVLFDDRAEVIHDRVPIEGVAPITRNDYYVRGCTALLDAVGTAIERIGTIHKYARREDVPERTLFIITTDGMENASRQYGYNDVKRMIERQKRRFGWEFIFLGANIDAGAVGERMGISRDHSAEYYNDSQGAALNYEVMSEAISAVRCCKAPLSANWKNRIDEDMKNRSEKKHRRGRRV</sequence>
<comment type="caution">
    <text evidence="2">The sequence shown here is derived from an EMBL/GenBank/DDBJ whole genome shotgun (WGS) entry which is preliminary data.</text>
</comment>
<dbReference type="Gene3D" id="3.40.50.410">
    <property type="entry name" value="von Willebrand factor, type A domain"/>
    <property type="match status" value="1"/>
</dbReference>
<proteinExistence type="predicted"/>
<dbReference type="EMBL" id="DVNB01000028">
    <property type="protein sequence ID" value="HIU56729.1"/>
    <property type="molecule type" value="Genomic_DNA"/>
</dbReference>
<dbReference type="Proteomes" id="UP000824109">
    <property type="component" value="Unassembled WGS sequence"/>
</dbReference>
<dbReference type="AlphaFoldDB" id="A0A9D1MAQ3"/>
<dbReference type="InterPro" id="IPR002035">
    <property type="entry name" value="VWF_A"/>
</dbReference>
<protein>
    <submittedName>
        <fullName evidence="2">VWA domain-containing protein</fullName>
    </submittedName>
</protein>